<proteinExistence type="predicted"/>
<sequence length="56" mass="5639">MSAIDLALLVLSPLAASVGLAPLDALLGGTPLAIPLLELRLEILLLPATGLPALGW</sequence>
<name>A0ACD4NTG4_9HYPH</name>
<protein>
    <submittedName>
        <fullName evidence="1">Uncharacterized protein</fullName>
    </submittedName>
</protein>
<evidence type="ECO:0000313" key="1">
    <source>
        <dbReference type="EMBL" id="WAJ30092.1"/>
    </source>
</evidence>
<dbReference type="EMBL" id="CP113520">
    <property type="protein sequence ID" value="WAJ30092.1"/>
    <property type="molecule type" value="Genomic_DNA"/>
</dbReference>
<dbReference type="Proteomes" id="UP001163223">
    <property type="component" value="Chromosome"/>
</dbReference>
<evidence type="ECO:0000313" key="2">
    <source>
        <dbReference type="Proteomes" id="UP001163223"/>
    </source>
</evidence>
<accession>A0ACD4NTG4</accession>
<organism evidence="1 2">
    <name type="scientific">Antarcticirhabdus aurantiaca</name>
    <dbReference type="NCBI Taxonomy" id="2606717"/>
    <lineage>
        <taxon>Bacteria</taxon>
        <taxon>Pseudomonadati</taxon>
        <taxon>Pseudomonadota</taxon>
        <taxon>Alphaproteobacteria</taxon>
        <taxon>Hyphomicrobiales</taxon>
        <taxon>Aurantimonadaceae</taxon>
        <taxon>Antarcticirhabdus</taxon>
    </lineage>
</organism>
<gene>
    <name evidence="1" type="ORF">OXU80_07765</name>
</gene>
<reference evidence="1" key="1">
    <citation type="submission" date="2022-11" db="EMBL/GenBank/DDBJ databases">
        <title>beta-Carotene-producing bacterium, Jeongeuplla avenae sp. nov., alleviates the salt stress of Arabidopsis seedlings.</title>
        <authorList>
            <person name="Jiang L."/>
            <person name="Lee J."/>
        </authorList>
    </citation>
    <scope>NUCLEOTIDE SEQUENCE</scope>
    <source>
        <strain evidence="1">DY_R2A_6</strain>
    </source>
</reference>
<keyword evidence="2" id="KW-1185">Reference proteome</keyword>